<dbReference type="Pfam" id="PF11589">
    <property type="entry name" value="DUF3244"/>
    <property type="match status" value="1"/>
</dbReference>
<comment type="caution">
    <text evidence="1">The sequence shown here is derived from an EMBL/GenBank/DDBJ whole genome shotgun (WGS) entry which is preliminary data.</text>
</comment>
<dbReference type="RefSeq" id="WP_117986703.1">
    <property type="nucleotide sequence ID" value="NZ_CABMFG010000004.1"/>
</dbReference>
<accession>A0A413H9R7</accession>
<evidence type="ECO:0000313" key="2">
    <source>
        <dbReference type="Proteomes" id="UP000286075"/>
    </source>
</evidence>
<protein>
    <submittedName>
        <fullName evidence="1">DUF3244 domain-containing protein</fullName>
    </submittedName>
</protein>
<sequence length="130" mass="14589">MKKLLFILISFFAWGVSTYAQGFIQGLEITLHKDIKENNDTSQEDAPKTRSLIPQPAHAYLYNKVVSISFEEVMPTVTIKIIKEATGETVYLQEYMNPATGSIDLSIQDSGTYCIEISSDKFSLQGEFPL</sequence>
<dbReference type="InterPro" id="IPR021638">
    <property type="entry name" value="DUF3244"/>
</dbReference>
<name>A0A413H9R7_9BACE</name>
<organism evidence="1 2">
    <name type="scientific">Bacteroides stercorirosoris</name>
    <dbReference type="NCBI Taxonomy" id="871324"/>
    <lineage>
        <taxon>Bacteria</taxon>
        <taxon>Pseudomonadati</taxon>
        <taxon>Bacteroidota</taxon>
        <taxon>Bacteroidia</taxon>
        <taxon>Bacteroidales</taxon>
        <taxon>Bacteroidaceae</taxon>
        <taxon>Bacteroides</taxon>
    </lineage>
</organism>
<proteinExistence type="predicted"/>
<dbReference type="Proteomes" id="UP000286075">
    <property type="component" value="Unassembled WGS sequence"/>
</dbReference>
<dbReference type="EMBL" id="QSCF01000004">
    <property type="protein sequence ID" value="RGX80422.1"/>
    <property type="molecule type" value="Genomic_DNA"/>
</dbReference>
<dbReference type="Gene3D" id="2.60.40.3080">
    <property type="match status" value="1"/>
</dbReference>
<dbReference type="AlphaFoldDB" id="A0A413H9R7"/>
<reference evidence="1 2" key="1">
    <citation type="submission" date="2018-08" db="EMBL/GenBank/DDBJ databases">
        <title>A genome reference for cultivated species of the human gut microbiota.</title>
        <authorList>
            <person name="Zou Y."/>
            <person name="Xue W."/>
            <person name="Luo G."/>
        </authorList>
    </citation>
    <scope>NUCLEOTIDE SEQUENCE [LARGE SCALE GENOMIC DNA]</scope>
    <source>
        <strain evidence="1 2">OF03-9BH</strain>
    </source>
</reference>
<dbReference type="OrthoDB" id="1048289at2"/>
<gene>
    <name evidence="1" type="ORF">DXA68_04130</name>
</gene>
<evidence type="ECO:0000313" key="1">
    <source>
        <dbReference type="EMBL" id="RGX80422.1"/>
    </source>
</evidence>